<comment type="similarity">
    <text evidence="2 8">Belongs to the cytochrome P450 family.</text>
</comment>
<dbReference type="InterPro" id="IPR001128">
    <property type="entry name" value="Cyt_P450"/>
</dbReference>
<evidence type="ECO:0000313" key="9">
    <source>
        <dbReference type="EMBL" id="KAF2175388.1"/>
    </source>
</evidence>
<protein>
    <submittedName>
        <fullName evidence="9">Cytochrome P450</fullName>
    </submittedName>
</protein>
<evidence type="ECO:0000256" key="6">
    <source>
        <dbReference type="ARBA" id="ARBA00023004"/>
    </source>
</evidence>
<evidence type="ECO:0000256" key="4">
    <source>
        <dbReference type="ARBA" id="ARBA00022723"/>
    </source>
</evidence>
<dbReference type="PROSITE" id="PS00086">
    <property type="entry name" value="CYTOCHROME_P450"/>
    <property type="match status" value="1"/>
</dbReference>
<dbReference type="GO" id="GO:0004497">
    <property type="term" value="F:monooxygenase activity"/>
    <property type="evidence" value="ECO:0007669"/>
    <property type="project" value="UniProtKB-KW"/>
</dbReference>
<evidence type="ECO:0000256" key="5">
    <source>
        <dbReference type="ARBA" id="ARBA00023002"/>
    </source>
</evidence>
<keyword evidence="5 8" id="KW-0560">Oxidoreductase</keyword>
<dbReference type="AlphaFoldDB" id="A0A6A6DA43"/>
<dbReference type="Proteomes" id="UP000800200">
    <property type="component" value="Unassembled WGS sequence"/>
</dbReference>
<evidence type="ECO:0000256" key="3">
    <source>
        <dbReference type="ARBA" id="ARBA00022617"/>
    </source>
</evidence>
<name>A0A6A6DA43_9PEZI</name>
<evidence type="ECO:0000256" key="2">
    <source>
        <dbReference type="ARBA" id="ARBA00010617"/>
    </source>
</evidence>
<dbReference type="OrthoDB" id="1844152at2759"/>
<sequence>MRQNEHEFLTFEQVVHPDGIHLANNVHVPQGTLLAIAMQPVQVDEAIYPDAHRFNAFRFTQPGAVRNIMDPITPKENTERQGEQKQKSTVTLDDSFLGFGFGKHTCPGRFFALNEMKIYVAYMLQNYEIEYLKERPKSADIIWLKLPLNGATVRVRRRVKPV</sequence>
<dbReference type="InterPro" id="IPR017972">
    <property type="entry name" value="Cyt_P450_CS"/>
</dbReference>
<dbReference type="GO" id="GO:0016705">
    <property type="term" value="F:oxidoreductase activity, acting on paired donors, with incorporation or reduction of molecular oxygen"/>
    <property type="evidence" value="ECO:0007669"/>
    <property type="project" value="InterPro"/>
</dbReference>
<keyword evidence="10" id="KW-1185">Reference proteome</keyword>
<evidence type="ECO:0000256" key="1">
    <source>
        <dbReference type="ARBA" id="ARBA00001971"/>
    </source>
</evidence>
<keyword evidence="6 8" id="KW-0408">Iron</keyword>
<evidence type="ECO:0000256" key="7">
    <source>
        <dbReference type="ARBA" id="ARBA00023033"/>
    </source>
</evidence>
<accession>A0A6A6DA43</accession>
<reference evidence="9" key="1">
    <citation type="journal article" date="2020" name="Stud. Mycol.">
        <title>101 Dothideomycetes genomes: a test case for predicting lifestyles and emergence of pathogens.</title>
        <authorList>
            <person name="Haridas S."/>
            <person name="Albert R."/>
            <person name="Binder M."/>
            <person name="Bloem J."/>
            <person name="Labutti K."/>
            <person name="Salamov A."/>
            <person name="Andreopoulos B."/>
            <person name="Baker S."/>
            <person name="Barry K."/>
            <person name="Bills G."/>
            <person name="Bluhm B."/>
            <person name="Cannon C."/>
            <person name="Castanera R."/>
            <person name="Culley D."/>
            <person name="Daum C."/>
            <person name="Ezra D."/>
            <person name="Gonzalez J."/>
            <person name="Henrissat B."/>
            <person name="Kuo A."/>
            <person name="Liang C."/>
            <person name="Lipzen A."/>
            <person name="Lutzoni F."/>
            <person name="Magnuson J."/>
            <person name="Mondo S."/>
            <person name="Nolan M."/>
            <person name="Ohm R."/>
            <person name="Pangilinan J."/>
            <person name="Park H.-J."/>
            <person name="Ramirez L."/>
            <person name="Alfaro M."/>
            <person name="Sun H."/>
            <person name="Tritt A."/>
            <person name="Yoshinaga Y."/>
            <person name="Zwiers L.-H."/>
            <person name="Turgeon B."/>
            <person name="Goodwin S."/>
            <person name="Spatafora J."/>
            <person name="Crous P."/>
            <person name="Grigoriev I."/>
        </authorList>
    </citation>
    <scope>NUCLEOTIDE SEQUENCE</scope>
    <source>
        <strain evidence="9">CBS 207.26</strain>
    </source>
</reference>
<keyword evidence="7 8" id="KW-0503">Monooxygenase</keyword>
<dbReference type="InterPro" id="IPR036396">
    <property type="entry name" value="Cyt_P450_sf"/>
</dbReference>
<keyword evidence="3 8" id="KW-0349">Heme</keyword>
<dbReference type="PANTHER" id="PTHR46206:SF1">
    <property type="entry name" value="P450, PUTATIVE (EUROFUNG)-RELATED"/>
    <property type="match status" value="1"/>
</dbReference>
<dbReference type="GO" id="GO:0020037">
    <property type="term" value="F:heme binding"/>
    <property type="evidence" value="ECO:0007669"/>
    <property type="project" value="InterPro"/>
</dbReference>
<evidence type="ECO:0000313" key="10">
    <source>
        <dbReference type="Proteomes" id="UP000800200"/>
    </source>
</evidence>
<keyword evidence="4 8" id="KW-0479">Metal-binding</keyword>
<proteinExistence type="inferred from homology"/>
<dbReference type="GO" id="GO:0005506">
    <property type="term" value="F:iron ion binding"/>
    <property type="evidence" value="ECO:0007669"/>
    <property type="project" value="InterPro"/>
</dbReference>
<dbReference type="Pfam" id="PF00067">
    <property type="entry name" value="p450"/>
    <property type="match status" value="1"/>
</dbReference>
<dbReference type="PANTHER" id="PTHR46206">
    <property type="entry name" value="CYTOCHROME P450"/>
    <property type="match status" value="1"/>
</dbReference>
<dbReference type="EMBL" id="ML994735">
    <property type="protein sequence ID" value="KAF2175388.1"/>
    <property type="molecule type" value="Genomic_DNA"/>
</dbReference>
<comment type="cofactor">
    <cofactor evidence="1">
        <name>heme</name>
        <dbReference type="ChEBI" id="CHEBI:30413"/>
    </cofactor>
</comment>
<organism evidence="9 10">
    <name type="scientific">Zopfia rhizophila CBS 207.26</name>
    <dbReference type="NCBI Taxonomy" id="1314779"/>
    <lineage>
        <taxon>Eukaryota</taxon>
        <taxon>Fungi</taxon>
        <taxon>Dikarya</taxon>
        <taxon>Ascomycota</taxon>
        <taxon>Pezizomycotina</taxon>
        <taxon>Dothideomycetes</taxon>
        <taxon>Dothideomycetes incertae sedis</taxon>
        <taxon>Zopfiaceae</taxon>
        <taxon>Zopfia</taxon>
    </lineage>
</organism>
<gene>
    <name evidence="9" type="ORF">K469DRAFT_683989</name>
</gene>
<dbReference type="SUPFAM" id="SSF48264">
    <property type="entry name" value="Cytochrome P450"/>
    <property type="match status" value="1"/>
</dbReference>
<dbReference type="Gene3D" id="1.10.630.10">
    <property type="entry name" value="Cytochrome P450"/>
    <property type="match status" value="1"/>
</dbReference>
<evidence type="ECO:0000256" key="8">
    <source>
        <dbReference type="RuleBase" id="RU000461"/>
    </source>
</evidence>